<keyword evidence="5" id="KW-1185">Reference proteome</keyword>
<feature type="compositionally biased region" description="Polar residues" evidence="3">
    <location>
        <begin position="529"/>
        <end position="543"/>
    </location>
</feature>
<evidence type="ECO:0000313" key="5">
    <source>
        <dbReference type="Proteomes" id="UP001215280"/>
    </source>
</evidence>
<dbReference type="PANTHER" id="PTHR23160">
    <property type="entry name" value="SYNAPTONEMAL COMPLEX PROTEIN-RELATED"/>
    <property type="match status" value="1"/>
</dbReference>
<gene>
    <name evidence="4" type="ORF">DFH07DRAFT_937109</name>
</gene>
<comment type="caution">
    <text evidence="4">The sequence shown here is derived from an EMBL/GenBank/DDBJ whole genome shotgun (WGS) entry which is preliminary data.</text>
</comment>
<evidence type="ECO:0000256" key="2">
    <source>
        <dbReference type="SAM" id="Coils"/>
    </source>
</evidence>
<feature type="compositionally biased region" description="Low complexity" evidence="3">
    <location>
        <begin position="645"/>
        <end position="683"/>
    </location>
</feature>
<feature type="coiled-coil region" evidence="2">
    <location>
        <begin position="186"/>
        <end position="283"/>
    </location>
</feature>
<dbReference type="Proteomes" id="UP001215280">
    <property type="component" value="Unassembled WGS sequence"/>
</dbReference>
<proteinExistence type="predicted"/>
<evidence type="ECO:0000256" key="1">
    <source>
        <dbReference type="ARBA" id="ARBA00023054"/>
    </source>
</evidence>
<keyword evidence="1 2" id="KW-0175">Coiled coil</keyword>
<protein>
    <submittedName>
        <fullName evidence="4">Uncharacterized protein</fullName>
    </submittedName>
</protein>
<feature type="region of interest" description="Disordered" evidence="3">
    <location>
        <begin position="479"/>
        <end position="755"/>
    </location>
</feature>
<reference evidence="4" key="1">
    <citation type="submission" date="2023-03" db="EMBL/GenBank/DDBJ databases">
        <title>Massive genome expansion in bonnet fungi (Mycena s.s.) driven by repeated elements and novel gene families across ecological guilds.</title>
        <authorList>
            <consortium name="Lawrence Berkeley National Laboratory"/>
            <person name="Harder C.B."/>
            <person name="Miyauchi S."/>
            <person name="Viragh M."/>
            <person name="Kuo A."/>
            <person name="Thoen E."/>
            <person name="Andreopoulos B."/>
            <person name="Lu D."/>
            <person name="Skrede I."/>
            <person name="Drula E."/>
            <person name="Henrissat B."/>
            <person name="Morin E."/>
            <person name="Kohler A."/>
            <person name="Barry K."/>
            <person name="LaButti K."/>
            <person name="Morin E."/>
            <person name="Salamov A."/>
            <person name="Lipzen A."/>
            <person name="Mereny Z."/>
            <person name="Hegedus B."/>
            <person name="Baldrian P."/>
            <person name="Stursova M."/>
            <person name="Weitz H."/>
            <person name="Taylor A."/>
            <person name="Grigoriev I.V."/>
            <person name="Nagy L.G."/>
            <person name="Martin F."/>
            <person name="Kauserud H."/>
        </authorList>
    </citation>
    <scope>NUCLEOTIDE SEQUENCE</scope>
    <source>
        <strain evidence="4">CBHHK188m</strain>
    </source>
</reference>
<evidence type="ECO:0000256" key="3">
    <source>
        <dbReference type="SAM" id="MobiDB-lite"/>
    </source>
</evidence>
<feature type="coiled-coil region" evidence="2">
    <location>
        <begin position="327"/>
        <end position="358"/>
    </location>
</feature>
<feature type="compositionally biased region" description="Polar residues" evidence="3">
    <location>
        <begin position="684"/>
        <end position="694"/>
    </location>
</feature>
<feature type="compositionally biased region" description="Low complexity" evidence="3">
    <location>
        <begin position="544"/>
        <end position="554"/>
    </location>
</feature>
<evidence type="ECO:0000313" key="4">
    <source>
        <dbReference type="EMBL" id="KAJ7774465.1"/>
    </source>
</evidence>
<feature type="compositionally biased region" description="Pro residues" evidence="3">
    <location>
        <begin position="513"/>
        <end position="523"/>
    </location>
</feature>
<organism evidence="4 5">
    <name type="scientific">Mycena maculata</name>
    <dbReference type="NCBI Taxonomy" id="230809"/>
    <lineage>
        <taxon>Eukaryota</taxon>
        <taxon>Fungi</taxon>
        <taxon>Dikarya</taxon>
        <taxon>Basidiomycota</taxon>
        <taxon>Agaricomycotina</taxon>
        <taxon>Agaricomycetes</taxon>
        <taxon>Agaricomycetidae</taxon>
        <taxon>Agaricales</taxon>
        <taxon>Marasmiineae</taxon>
        <taxon>Mycenaceae</taxon>
        <taxon>Mycena</taxon>
    </lineage>
</organism>
<feature type="compositionally biased region" description="Pro residues" evidence="3">
    <location>
        <begin position="483"/>
        <end position="494"/>
    </location>
</feature>
<accession>A0AAD7K0L9</accession>
<dbReference type="EMBL" id="JARJLG010000015">
    <property type="protein sequence ID" value="KAJ7774465.1"/>
    <property type="molecule type" value="Genomic_DNA"/>
</dbReference>
<sequence>MPEPAPDPVEPQTARSGAIYTSADLIYEVIEAEIANAVQPYKKLLHTLKHKLDTTEAENSRLVQSSGTSLQHVTNQLGALKATLAENGLGINADGTLCFIGERANMILTVNEQVKPYATNPADFKLISPTTIVEVLVQCLNDCAQRIEEVLVKNAAVSHERNGLQEKLRCRNAAVEADTRRWDAQRLQLERSKEEQEMTITALTDQLGALRSEMHALEVRISSARAESNEWKAKHQAVETERDSLKSDVATSDGMRVSAEAALEVWKAKSLAAEADLKTAKDESDTKLSTMQAAVDEWKAKCLAAGTDLKTAKDESDVKLLAMQTAVGESEARCFAAEEELKTAKKEGENTLAVAQAEVDTWKTRSLAADKERDAAQSALRDASAKHADESDTMKTELTQWEARGVTWDAERTRHKTQSARNAALITQLKSDIPKLETRLREAETERDQLRVSLATENEQSLTRINALVAEAEELKKKLSALPAPPKPSSPKPSPSMFIKPRTQPSALRPIPDKPPSQGPPSLSPRIPESTQATPMSPQAYQRSFSSASSTTVSPDQTSPGAPLAPVVALQGGNPVRRGAGRRSLPGGLRGRGGAVFRTSSAPQPRAPPVLTPNATGSGEVLVGSPAVTSRSGSVARRDSGTPDQSTLSLQLQSNTSRSSTSKRSAEGAASSPAAPKRSALSSQSNTPSASKSTPKPVPESSLKRSAPSPLLSERLKAPRTSSEVINTPRTSFTRPPTVIPSPTPARQLPRGTQQ</sequence>
<dbReference type="AlphaFoldDB" id="A0AAD7K0L9"/>
<name>A0AAD7K0L9_9AGAR</name>
<dbReference type="PANTHER" id="PTHR23160:SF19">
    <property type="entry name" value="MYOSIN HEAVY CHAIN-RELATED PROTEIN"/>
    <property type="match status" value="1"/>
</dbReference>
<feature type="compositionally biased region" description="Polar residues" evidence="3">
    <location>
        <begin position="720"/>
        <end position="735"/>
    </location>
</feature>